<name>S7WBF3_SPRLO</name>
<dbReference type="HOGENOM" id="CLU_492726_0_0_1"/>
<evidence type="ECO:0000313" key="1">
    <source>
        <dbReference type="EMBL" id="EPR79117.1"/>
    </source>
</evidence>
<dbReference type="AlphaFoldDB" id="S7WBF3"/>
<keyword evidence="2" id="KW-1185">Reference proteome</keyword>
<sequence>MKSNIKKISGYTEFQNEPYVFVVWEDRTATWEKINSINAPILLINFLSKVDEKFNLFEKQQSLKIKKENQKNFISSLMSKRNIIKSKAEVERNKTLEGIKLMRKKYDPTESDISKSTREDSKKLNKKFDKKFKEEKIKNKKNDMNLVTIKDFKKNIKQMNKNEFIEIKNTKIQLGYNLLVNNENVGMFTILPLFYESEFPKLEFHVQFTISFLEVKTILISYWQGLLEGIQFYSLVESNIKDNFRSLALQLKEEGNCLVDNTGTIIYILVPKIPQFEIYNLDSQYSLICIKKELFNLHCDINFQKYEKNTINYSNTDIYELYKNKLFYNLPENIESYGLFMDNLNPNEKDLVCYLNNLGYVQKDLSCKDISCIIISVEYLQYIHRIPNFKHFIENNTRFFIFDIKKNTVLTEIFISGGIITVTEKLIKTLDTMEVIQILKSIQTDDGKWKLKVPSYLVENYKKYLEENNKKIRFTEMVEIFNILKNSVEDFTNDTEDNKIHFLKDFNTNLYLKRLQSKHFISKRHFLAMCVDETKKTSTPEQIFSKYFKKSSL</sequence>
<dbReference type="OMA" id="ESNCSFY"/>
<dbReference type="Proteomes" id="UP000014978">
    <property type="component" value="Unassembled WGS sequence"/>
</dbReference>
<reference evidence="2" key="1">
    <citation type="journal article" date="2013" name="PLoS Genet.">
        <title>The genome of Spraguea lophii and the basis of host-microsporidian interactions.</title>
        <authorList>
            <person name="Campbell S.E."/>
            <person name="Williams T.A."/>
            <person name="Yousuf A."/>
            <person name="Soanes D.M."/>
            <person name="Paszkiewicz K.H."/>
            <person name="Williams B.A.P."/>
        </authorList>
    </citation>
    <scope>NUCLEOTIDE SEQUENCE [LARGE SCALE GENOMIC DNA]</scope>
    <source>
        <strain evidence="2">42_110</strain>
    </source>
</reference>
<dbReference type="EMBL" id="ATCN01000399">
    <property type="protein sequence ID" value="EPR79117.1"/>
    <property type="molecule type" value="Genomic_DNA"/>
</dbReference>
<protein>
    <recommendedName>
        <fullName evidence="3">Chromo domain-containing protein</fullName>
    </recommendedName>
</protein>
<proteinExistence type="predicted"/>
<gene>
    <name evidence="1" type="ORF">SLOPH_885</name>
</gene>
<comment type="caution">
    <text evidence="1">The sequence shown here is derived from an EMBL/GenBank/DDBJ whole genome shotgun (WGS) entry which is preliminary data.</text>
</comment>
<dbReference type="OrthoDB" id="2372052at2759"/>
<evidence type="ECO:0008006" key="3">
    <source>
        <dbReference type="Google" id="ProtNLM"/>
    </source>
</evidence>
<dbReference type="VEuPathDB" id="MicrosporidiaDB:SLOPH_885"/>
<organism evidence="1 2">
    <name type="scientific">Spraguea lophii (strain 42_110)</name>
    <name type="common">Microsporidian parasite</name>
    <dbReference type="NCBI Taxonomy" id="1358809"/>
    <lineage>
        <taxon>Eukaryota</taxon>
        <taxon>Fungi</taxon>
        <taxon>Fungi incertae sedis</taxon>
        <taxon>Microsporidia</taxon>
        <taxon>Spragueidae</taxon>
        <taxon>Spraguea</taxon>
    </lineage>
</organism>
<accession>S7WBF3</accession>
<dbReference type="InParanoid" id="S7WBF3"/>
<evidence type="ECO:0000313" key="2">
    <source>
        <dbReference type="Proteomes" id="UP000014978"/>
    </source>
</evidence>